<dbReference type="Pfam" id="PF13517">
    <property type="entry name" value="FG-GAP_3"/>
    <property type="match status" value="2"/>
</dbReference>
<accession>A0ABW3CNS4</accession>
<feature type="non-terminal residue" evidence="2">
    <location>
        <position position="512"/>
    </location>
</feature>
<keyword evidence="3" id="KW-1185">Reference proteome</keyword>
<feature type="non-terminal residue" evidence="2">
    <location>
        <position position="1"/>
    </location>
</feature>
<evidence type="ECO:0000313" key="2">
    <source>
        <dbReference type="EMBL" id="MFD0856184.1"/>
    </source>
</evidence>
<dbReference type="InterPro" id="IPR013517">
    <property type="entry name" value="FG-GAP"/>
</dbReference>
<comment type="caution">
    <text evidence="2">The sequence shown here is derived from an EMBL/GenBank/DDBJ whole genome shotgun (WGS) entry which is preliminary data.</text>
</comment>
<dbReference type="PANTHER" id="PTHR16026:SF0">
    <property type="entry name" value="CARTILAGE ACIDIC PROTEIN 1"/>
    <property type="match status" value="1"/>
</dbReference>
<name>A0ABW3CNS4_9ACTN</name>
<dbReference type="PANTHER" id="PTHR16026">
    <property type="entry name" value="CARTILAGE ACIDIC PROTEIN 1"/>
    <property type="match status" value="1"/>
</dbReference>
<dbReference type="Gene3D" id="2.130.10.130">
    <property type="entry name" value="Integrin alpha, N-terminal"/>
    <property type="match status" value="2"/>
</dbReference>
<sequence length="512" mass="55010">DANRQQPQLAFGDFAFEPVHDRGIAGVVVADFDADGWDDMYVTNGPGRANSLFMNRRGRGFTDVAQRGGSALIAQDSSGACAGDVDNDGRVDLYVLGKNSANRLLRNLGHGRFADITDPGVTAAGTRSHNSCTMGDFNGDGRLDIAIANSFDLHNALPIIAVPYALNQRNQLLQNVDGRRFTDVSDSSGFAHIEVDPKDVPPDQGQAPLADISWSVSAIDIDQNGTQDLVVANDQAAVPMRKYGGVNRGLLRVYRNNGKGRFTDVTQQVGTNHPGAWMGLAFGDFNFDGTVDIFSGNGGDYMFLPLPEMGIKTGDLSSRWFLQRKDGTFADPRDSSLADPVKQGADPTLGGIGANPWAWGSSAFDYNNDGYTDIFYHGSMDGMTWVTADNPGALLRNNGPRAMRKGLYPSFSFDPSFARSGKDQRKRTVTGVAVGDFTHSGFSDIVSVAQSIKQGALTPYSSERPFDFDSPFDEDASFLKTYERIGGGPAVPSILLRPTGAKTTDGDLSVAR</sequence>
<proteinExistence type="predicted"/>
<reference evidence="3" key="1">
    <citation type="journal article" date="2019" name="Int. J. Syst. Evol. Microbiol.">
        <title>The Global Catalogue of Microorganisms (GCM) 10K type strain sequencing project: providing services to taxonomists for standard genome sequencing and annotation.</title>
        <authorList>
            <consortium name="The Broad Institute Genomics Platform"/>
            <consortium name="The Broad Institute Genome Sequencing Center for Infectious Disease"/>
            <person name="Wu L."/>
            <person name="Ma J."/>
        </authorList>
    </citation>
    <scope>NUCLEOTIDE SEQUENCE [LARGE SCALE GENOMIC DNA]</scope>
    <source>
        <strain evidence="3">JCM 31696</strain>
    </source>
</reference>
<dbReference type="EMBL" id="JBHTIR010003998">
    <property type="protein sequence ID" value="MFD0856184.1"/>
    <property type="molecule type" value="Genomic_DNA"/>
</dbReference>
<gene>
    <name evidence="2" type="ORF">ACFQ07_28350</name>
</gene>
<evidence type="ECO:0000256" key="1">
    <source>
        <dbReference type="ARBA" id="ARBA00022729"/>
    </source>
</evidence>
<organism evidence="2 3">
    <name type="scientific">Actinomadura adrarensis</name>
    <dbReference type="NCBI Taxonomy" id="1819600"/>
    <lineage>
        <taxon>Bacteria</taxon>
        <taxon>Bacillati</taxon>
        <taxon>Actinomycetota</taxon>
        <taxon>Actinomycetes</taxon>
        <taxon>Streptosporangiales</taxon>
        <taxon>Thermomonosporaceae</taxon>
        <taxon>Actinomadura</taxon>
    </lineage>
</organism>
<dbReference type="InterPro" id="IPR028994">
    <property type="entry name" value="Integrin_alpha_N"/>
</dbReference>
<protein>
    <submittedName>
        <fullName evidence="2">FG-GAP repeat domain-containing protein</fullName>
    </submittedName>
</protein>
<keyword evidence="1" id="KW-0732">Signal</keyword>
<dbReference type="InterPro" id="IPR027039">
    <property type="entry name" value="Crtac1"/>
</dbReference>
<dbReference type="SUPFAM" id="SSF69318">
    <property type="entry name" value="Integrin alpha N-terminal domain"/>
    <property type="match status" value="1"/>
</dbReference>
<dbReference type="Proteomes" id="UP001597083">
    <property type="component" value="Unassembled WGS sequence"/>
</dbReference>
<evidence type="ECO:0000313" key="3">
    <source>
        <dbReference type="Proteomes" id="UP001597083"/>
    </source>
</evidence>